<evidence type="ECO:0000256" key="1">
    <source>
        <dbReference type="SAM" id="MobiDB-lite"/>
    </source>
</evidence>
<dbReference type="Proteomes" id="UP000181980">
    <property type="component" value="Unassembled WGS sequence"/>
</dbReference>
<evidence type="ECO:0000313" key="3">
    <source>
        <dbReference type="Proteomes" id="UP000181980"/>
    </source>
</evidence>
<dbReference type="EMBL" id="FNUC01000004">
    <property type="protein sequence ID" value="SEF14905.1"/>
    <property type="molecule type" value="Genomic_DNA"/>
</dbReference>
<evidence type="ECO:0000313" key="2">
    <source>
        <dbReference type="EMBL" id="SEF14905.1"/>
    </source>
</evidence>
<keyword evidence="3" id="KW-1185">Reference proteome</keyword>
<reference evidence="3" key="1">
    <citation type="submission" date="2016-10" db="EMBL/GenBank/DDBJ databases">
        <authorList>
            <person name="Varghese N."/>
            <person name="Submissions S."/>
        </authorList>
    </citation>
    <scope>NUCLEOTIDE SEQUENCE [LARGE SCALE GENOMIC DNA]</scope>
    <source>
        <strain evidence="3">DSM 45237</strain>
    </source>
</reference>
<accession>A0A1H5PMB8</accession>
<proteinExistence type="predicted"/>
<dbReference type="STRING" id="561176.SAMN04488561_4777"/>
<sequence length="180" mass="19736">MSQLDRLRAGMPATPETARGPRVSHPDARGRRSDGDELIIEVLAKLGADHVADGDEISGIWENGLFFFGTLGGAQAGEDVFHIRGVWERAVHVDELSKGLMFANDWNAEHVWPKVFVQQDETDLLFHGETTADLGADPSFELVEKLITTAVSAALEVFHVAERAFPNAHLIAESPPGWRD</sequence>
<protein>
    <submittedName>
        <fullName evidence="2">Putative sensory transduction regulator</fullName>
    </submittedName>
</protein>
<dbReference type="InterPro" id="IPR019660">
    <property type="entry name" value="Put_sensory_transdc_reg_YbjN"/>
</dbReference>
<dbReference type="AlphaFoldDB" id="A0A1H5PMB8"/>
<dbReference type="Pfam" id="PF10722">
    <property type="entry name" value="YbjN"/>
    <property type="match status" value="1"/>
</dbReference>
<dbReference type="OrthoDB" id="3256964at2"/>
<dbReference type="RefSeq" id="WP_083288234.1">
    <property type="nucleotide sequence ID" value="NZ_FNUC01000004.1"/>
</dbReference>
<name>A0A1H5PMB8_9ACTN</name>
<feature type="region of interest" description="Disordered" evidence="1">
    <location>
        <begin position="1"/>
        <end position="32"/>
    </location>
</feature>
<organism evidence="2 3">
    <name type="scientific">Jiangella alba</name>
    <dbReference type="NCBI Taxonomy" id="561176"/>
    <lineage>
        <taxon>Bacteria</taxon>
        <taxon>Bacillati</taxon>
        <taxon>Actinomycetota</taxon>
        <taxon>Actinomycetes</taxon>
        <taxon>Jiangellales</taxon>
        <taxon>Jiangellaceae</taxon>
        <taxon>Jiangella</taxon>
    </lineage>
</organism>
<gene>
    <name evidence="2" type="ORF">SAMN04488561_4777</name>
</gene>